<evidence type="ECO:0000259" key="4">
    <source>
        <dbReference type="PROSITE" id="PS51000"/>
    </source>
</evidence>
<keyword evidence="1" id="KW-0805">Transcription regulation</keyword>
<evidence type="ECO:0000256" key="2">
    <source>
        <dbReference type="ARBA" id="ARBA00023163"/>
    </source>
</evidence>
<dbReference type="AlphaFoldDB" id="A0A7K0CGM5"/>
<feature type="chain" id="PRO_5029456813" description="HTH deoR-type domain-containing protein" evidence="3">
    <location>
        <begin position="22"/>
        <end position="321"/>
    </location>
</feature>
<organism evidence="5 6">
    <name type="scientific">Streptomyces smaragdinus</name>
    <dbReference type="NCBI Taxonomy" id="2585196"/>
    <lineage>
        <taxon>Bacteria</taxon>
        <taxon>Bacillati</taxon>
        <taxon>Actinomycetota</taxon>
        <taxon>Actinomycetes</taxon>
        <taxon>Kitasatosporales</taxon>
        <taxon>Streptomycetaceae</taxon>
        <taxon>Streptomyces</taxon>
    </lineage>
</organism>
<proteinExistence type="predicted"/>
<gene>
    <name evidence="5" type="ORF">SRB5_27660</name>
</gene>
<keyword evidence="6" id="KW-1185">Reference proteome</keyword>
<dbReference type="InterPro" id="IPR026881">
    <property type="entry name" value="WYL_dom"/>
</dbReference>
<protein>
    <recommendedName>
        <fullName evidence="4">HTH deoR-type domain-containing protein</fullName>
    </recommendedName>
</protein>
<sequence>MRAARLVTLLLLLQNRGRMTAAQLAAELEVSVRTVYRDVESLSAAGVPVYGEPGHDGGYALLDGYRTRLTGLTAPEAEALFLAGLPGPAAELGLGSVLAAAELKLEAALPAELRAQAGRIRERFHFDAPGWYRDADEVPYLPALAAAVWQRRAVRVRYRRWYRPEEVERRLEPYGIVLKAGRWYAVACAGTGIRVYRIGQIQALEPLDEEFTPPPGFDLAAHWASHTAELQARLWQGEAEIRISPAGRARLPDLTVQAVQDAVDAGHDEDDGWRRAVIPIESLVHAETELLKLGAEVEVLAPPQLRERMAATARALAERYA</sequence>
<evidence type="ECO:0000313" key="6">
    <source>
        <dbReference type="Proteomes" id="UP000466345"/>
    </source>
</evidence>
<dbReference type="PIRSF" id="PIRSF016838">
    <property type="entry name" value="PafC"/>
    <property type="match status" value="1"/>
</dbReference>
<dbReference type="EMBL" id="WEGJ01000008">
    <property type="protein sequence ID" value="MQY12630.1"/>
    <property type="molecule type" value="Genomic_DNA"/>
</dbReference>
<accession>A0A7K0CGM5</accession>
<evidence type="ECO:0000256" key="1">
    <source>
        <dbReference type="ARBA" id="ARBA00023015"/>
    </source>
</evidence>
<reference evidence="5 6" key="1">
    <citation type="submission" date="2019-10" db="EMBL/GenBank/DDBJ databases">
        <title>Streptomyces smaragdinus sp. nov. and Streptomyces fabii sp. nov., isolated from the gut of fungus growing-termite Macrotermes natalensis.</title>
        <authorList>
            <person name="Schwitalla J."/>
            <person name="Benndorf R."/>
            <person name="Martin K."/>
            <person name="De Beer W."/>
            <person name="Kaster A.-K."/>
            <person name="Vollmers J."/>
            <person name="Poulsen M."/>
            <person name="Beemelmanns C."/>
        </authorList>
    </citation>
    <scope>NUCLEOTIDE SEQUENCE [LARGE SCALE GENOMIC DNA]</scope>
    <source>
        <strain evidence="5 6">RB5</strain>
    </source>
</reference>
<dbReference type="Pfam" id="PF13280">
    <property type="entry name" value="WYL"/>
    <property type="match status" value="1"/>
</dbReference>
<dbReference type="PROSITE" id="PS52050">
    <property type="entry name" value="WYL"/>
    <property type="match status" value="1"/>
</dbReference>
<dbReference type="InterPro" id="IPR051534">
    <property type="entry name" value="CBASS_pafABC_assoc_protein"/>
</dbReference>
<evidence type="ECO:0000313" key="5">
    <source>
        <dbReference type="EMBL" id="MQY12630.1"/>
    </source>
</evidence>
<dbReference type="GO" id="GO:0003700">
    <property type="term" value="F:DNA-binding transcription factor activity"/>
    <property type="evidence" value="ECO:0007669"/>
    <property type="project" value="InterPro"/>
</dbReference>
<dbReference type="InterPro" id="IPR001034">
    <property type="entry name" value="DeoR_HTH"/>
</dbReference>
<dbReference type="InterPro" id="IPR013196">
    <property type="entry name" value="HTH_11"/>
</dbReference>
<dbReference type="InterPro" id="IPR057727">
    <property type="entry name" value="WCX_dom"/>
</dbReference>
<dbReference type="PANTHER" id="PTHR34580:SF1">
    <property type="entry name" value="PROTEIN PAFC"/>
    <property type="match status" value="1"/>
</dbReference>
<dbReference type="PROSITE" id="PS51000">
    <property type="entry name" value="HTH_DEOR_2"/>
    <property type="match status" value="1"/>
</dbReference>
<dbReference type="InterPro" id="IPR036390">
    <property type="entry name" value="WH_DNA-bd_sf"/>
</dbReference>
<dbReference type="PANTHER" id="PTHR34580">
    <property type="match status" value="1"/>
</dbReference>
<dbReference type="OrthoDB" id="3171994at2"/>
<dbReference type="InterPro" id="IPR036388">
    <property type="entry name" value="WH-like_DNA-bd_sf"/>
</dbReference>
<name>A0A7K0CGM5_9ACTN</name>
<comment type="caution">
    <text evidence="5">The sequence shown here is derived from an EMBL/GenBank/DDBJ whole genome shotgun (WGS) entry which is preliminary data.</text>
</comment>
<feature type="signal peptide" evidence="3">
    <location>
        <begin position="1"/>
        <end position="21"/>
    </location>
</feature>
<dbReference type="RefSeq" id="WP_153452262.1">
    <property type="nucleotide sequence ID" value="NZ_WEGJ01000008.1"/>
</dbReference>
<keyword evidence="2" id="KW-0804">Transcription</keyword>
<dbReference type="Pfam" id="PF08279">
    <property type="entry name" value="HTH_11"/>
    <property type="match status" value="1"/>
</dbReference>
<keyword evidence="3" id="KW-0732">Signal</keyword>
<evidence type="ECO:0000256" key="3">
    <source>
        <dbReference type="SAM" id="SignalP"/>
    </source>
</evidence>
<dbReference type="Proteomes" id="UP000466345">
    <property type="component" value="Unassembled WGS sequence"/>
</dbReference>
<dbReference type="Gene3D" id="1.10.10.10">
    <property type="entry name" value="Winged helix-like DNA-binding domain superfamily/Winged helix DNA-binding domain"/>
    <property type="match status" value="1"/>
</dbReference>
<dbReference type="InterPro" id="IPR028349">
    <property type="entry name" value="PafC-like"/>
</dbReference>
<dbReference type="SUPFAM" id="SSF46785">
    <property type="entry name" value="Winged helix' DNA-binding domain"/>
    <property type="match status" value="1"/>
</dbReference>
<feature type="domain" description="HTH deoR-type" evidence="4">
    <location>
        <begin position="2"/>
        <end position="75"/>
    </location>
</feature>
<dbReference type="Pfam" id="PF25583">
    <property type="entry name" value="WCX"/>
    <property type="match status" value="1"/>
</dbReference>